<feature type="transmembrane region" description="Helical" evidence="1">
    <location>
        <begin position="83"/>
        <end position="101"/>
    </location>
</feature>
<gene>
    <name evidence="2" type="ORF">ARGLB_080_01450</name>
</gene>
<sequence length="361" mass="37867">MAARFLPLLVRGVRHRPLPTLGAAVAAAVLATAAWSVLANSRLLAGVMAYRRAVRAVVPDSLSLAFFDLPRFPALSPPAPDDFNVAVGLLVILGAVVAVFVREARPLAVAWLAFVGLYVLAAGPENGLRWLTGVWYKDTQRIAPFIAMTGSLLAALAIAVVTGAVVRALSARLPRANTSGRWPVPAILFTVAVVAVTGALYVGSGSYRSVERVAVAAQNYSVSNKPGTGVLSSGEQAFIERSGAMLPADAVVIGDPFNGETYFYALTGRHVVYTQLGAPTAGSAAKELLRTGFNRLGTDPAICDAVSKVGATHFYEDAPGASHGSVSLSRWPGFYNVPTDRGFEKVASAAGRTLYRITGCR</sequence>
<dbReference type="Pfam" id="PF20176">
    <property type="entry name" value="DUF6541"/>
    <property type="match status" value="1"/>
</dbReference>
<keyword evidence="1" id="KW-1133">Transmembrane helix</keyword>
<dbReference type="InterPro" id="IPR046671">
    <property type="entry name" value="DUF6541"/>
</dbReference>
<evidence type="ECO:0000256" key="1">
    <source>
        <dbReference type="SAM" id="Phobius"/>
    </source>
</evidence>
<feature type="transmembrane region" description="Helical" evidence="1">
    <location>
        <begin position="21"/>
        <end position="38"/>
    </location>
</feature>
<dbReference type="Proteomes" id="UP000003828">
    <property type="component" value="Unassembled WGS sequence"/>
</dbReference>
<protein>
    <submittedName>
        <fullName evidence="2">Uncharacterized protein</fullName>
    </submittedName>
</protein>
<reference evidence="2 3" key="1">
    <citation type="submission" date="2011-12" db="EMBL/GenBank/DDBJ databases">
        <title>Whole genome shotgun sequence of Arthrobacter globiformis NBRC 12137.</title>
        <authorList>
            <person name="Miyazawa S."/>
            <person name="Hosoyama A."/>
            <person name="Tsuchikane K."/>
            <person name="Katsumata H."/>
            <person name="Yamazaki S."/>
            <person name="Fujita N."/>
        </authorList>
    </citation>
    <scope>NUCLEOTIDE SEQUENCE [LARGE SCALE GENOMIC DNA]</scope>
    <source>
        <strain evidence="2 3">NBRC 12137</strain>
    </source>
</reference>
<keyword evidence="3" id="KW-1185">Reference proteome</keyword>
<evidence type="ECO:0000313" key="2">
    <source>
        <dbReference type="EMBL" id="GAB15079.1"/>
    </source>
</evidence>
<dbReference type="EMBL" id="BAEG01000080">
    <property type="protein sequence ID" value="GAB15079.1"/>
    <property type="molecule type" value="Genomic_DNA"/>
</dbReference>
<dbReference type="AlphaFoldDB" id="H0QQH8"/>
<dbReference type="eggNOG" id="COG5617">
    <property type="taxonomic scope" value="Bacteria"/>
</dbReference>
<dbReference type="STRING" id="1077972.ARGLB_080_01450"/>
<comment type="caution">
    <text evidence="2">The sequence shown here is derived from an EMBL/GenBank/DDBJ whole genome shotgun (WGS) entry which is preliminary data.</text>
</comment>
<feature type="transmembrane region" description="Helical" evidence="1">
    <location>
        <begin position="144"/>
        <end position="170"/>
    </location>
</feature>
<accession>H0QQH8</accession>
<feature type="transmembrane region" description="Helical" evidence="1">
    <location>
        <begin position="108"/>
        <end position="124"/>
    </location>
</feature>
<proteinExistence type="predicted"/>
<dbReference type="OrthoDB" id="3169698at2"/>
<feature type="transmembrane region" description="Helical" evidence="1">
    <location>
        <begin position="182"/>
        <end position="202"/>
    </location>
</feature>
<evidence type="ECO:0000313" key="3">
    <source>
        <dbReference type="Proteomes" id="UP000003828"/>
    </source>
</evidence>
<keyword evidence="1" id="KW-0812">Transmembrane</keyword>
<organism evidence="2 3">
    <name type="scientific">Arthrobacter globiformis (strain ATCC 8010 / DSM 20124 / JCM 1332 / NBRC 12137 / NCIMB 8907 / NRRL B-2979 / 168)</name>
    <dbReference type="NCBI Taxonomy" id="1077972"/>
    <lineage>
        <taxon>Bacteria</taxon>
        <taxon>Bacillati</taxon>
        <taxon>Actinomycetota</taxon>
        <taxon>Actinomycetes</taxon>
        <taxon>Micrococcales</taxon>
        <taxon>Micrococcaceae</taxon>
        <taxon>Arthrobacter</taxon>
    </lineage>
</organism>
<name>H0QQH8_ARTG1</name>
<keyword evidence="1" id="KW-0472">Membrane</keyword>